<feature type="compositionally biased region" description="Basic and acidic residues" evidence="1">
    <location>
        <begin position="1014"/>
        <end position="1023"/>
    </location>
</feature>
<dbReference type="InterPro" id="IPR029526">
    <property type="entry name" value="PGBD"/>
</dbReference>
<evidence type="ECO:0000256" key="1">
    <source>
        <dbReference type="SAM" id="MobiDB-lite"/>
    </source>
</evidence>
<dbReference type="AlphaFoldDB" id="D2Z1K6"/>
<proteinExistence type="evidence at transcript level"/>
<organism evidence="3">
    <name type="scientific">Tetrahymena thermophila</name>
    <dbReference type="NCBI Taxonomy" id="5911"/>
    <lineage>
        <taxon>Eukaryota</taxon>
        <taxon>Sar</taxon>
        <taxon>Alveolata</taxon>
        <taxon>Ciliophora</taxon>
        <taxon>Intramacronucleata</taxon>
        <taxon>Oligohymenophorea</taxon>
        <taxon>Hymenostomatida</taxon>
        <taxon>Tetrahymenina</taxon>
        <taxon>Tetrahymenidae</taxon>
        <taxon>Tetrahymena</taxon>
    </lineage>
</organism>
<gene>
    <name evidence="3" type="primary">TPB2</name>
</gene>
<feature type="region of interest" description="Disordered" evidence="1">
    <location>
        <begin position="1005"/>
        <end position="1024"/>
    </location>
</feature>
<name>D2Z1K6_TETTH</name>
<accession>D2Z1K6</accession>
<feature type="domain" description="PiggyBac transposable element-derived protein" evidence="2">
    <location>
        <begin position="153"/>
        <end position="530"/>
    </location>
</feature>
<dbReference type="PANTHER" id="PTHR46599:SF3">
    <property type="entry name" value="PIGGYBAC TRANSPOSABLE ELEMENT-DERIVED PROTEIN 4"/>
    <property type="match status" value="1"/>
</dbReference>
<dbReference type="Pfam" id="PF13843">
    <property type="entry name" value="DDE_Tnp_1_7"/>
    <property type="match status" value="1"/>
</dbReference>
<sequence length="1220" mass="144722">MKRDINTPIDKMKFYQPLDKEGQPVVMYDDGTIKKLGQKRTYEGQPEQYIVKTKKNDVYLVEKSKKVRKARKRKQFQEGEDAKKPLTEKEVEKRWTEFSKENKMRQQHKEDDLIDDQWRRIYSVDQVPKSFYMKTKFDKDLNRDFIPYNVPHSPYHLFRMFFDDRIYKLIIEETNRYKHQKYQEALLNLPPDKTLPKEAMDIDSIDLDAYLSILIFMGVQRMKSVKDYWKRKNYINSEIACIMKYSRFEQIDKHLHLADNEDPKIRSDPIGKVRQYMDYLNENFKKYYYPGEFLAIDEGMIPFNGKVAFKVYNPDKPDKFGIKEYVCCDSQNAYTLESQLYYGNHENEEFPEITLSKTNEVVMNLLKDYEGRFHKVVMDNYYNSPTLFYLMKQKSFGALGTMRIGRLKLPPYLLSQIMEVHQNKVLSYIQGDINLAIFFRGTNDKEICLMSNFIDQKKVKDDFWRVLAYVKEDRDIFKEQNLQSAYYNKYKGGVDRRNSYLAAYRNCRKNIKWYRPVFYRMLDNAIVNAFILYNFNLSPKYKISQKEFRIQLFKELACRYSPSKSQHAIKVQQFMKDKSAEVDKIPQYFEKAMKLHIMKNCDYSAHILVRSRTKKKSCIECKQLTLFSCSTCSNMFKMRIPLCQSGFNQCYDFHASKTYEEVVEDMFTKRRKDGRKLDIEIKKKKKKLVKLSDVYDSILKPKQSNQNPIQVKTKQILQKSVTIDHYTSNKAFLEDDMYSENQPNSTELNDQSTRMKTNQIMSSSNSNSIQGSKKKKFKVIKKEKNLKTQKTKSCDAIFSSEKIKKKYTDEINEFFDSKASIRLTNFFQESQRLQNLLKESQENLSKKFVVLDQTSDEDFKNNNTDEDLQWINTTLEKINQKKIEPNEKLSPGLGIINKKQEAEEVIEVLSSSSTLNEEKVRTKYQEIPFTFGSILEVEQEKEESDDEVAKEYKKVSKRIEEFNEDSIHSKQQLEDSNFFPQKAGVIFYSMSELDKKKEQVISDQNKEQNQIIVKQEHRSDQKKKNSYPLQLYDCENVLNNAIDFSDYSFSSSDEEQFVYNKNKNKQQELNHESDTNNPQLQYKGKIKNNKFKIDESFDESNLKIERPFDLIPFTFQNDAMQTSQNFVVIDDDSDVEFQNINSQIINQSSIISESQKLEFEGFIDNPQPTKKRIISCQDMKRKIIIKKNKEPKNDNQNIIYINHQRFKIVKLKTTIQIDSD</sequence>
<evidence type="ECO:0000259" key="2">
    <source>
        <dbReference type="Pfam" id="PF13843"/>
    </source>
</evidence>
<dbReference type="PANTHER" id="PTHR46599">
    <property type="entry name" value="PIGGYBAC TRANSPOSABLE ELEMENT-DERIVED PROTEIN 4"/>
    <property type="match status" value="1"/>
</dbReference>
<protein>
    <submittedName>
        <fullName evidence="3">PiggyBac-like protein Tpb2p</fullName>
    </submittedName>
</protein>
<evidence type="ECO:0000313" key="3">
    <source>
        <dbReference type="EMBL" id="BAI68044.1"/>
    </source>
</evidence>
<reference evidence="3" key="1">
    <citation type="journal article" date="2010" name="Mol. Biol. Cell">
        <title>A domesticated piggyBac transposase plays key roles in heterochromatin dynamics and DNA cleavage during programmed DNA deletion in Tetrahymena thermophila.</title>
        <authorList>
            <person name="Cheng C.-Y."/>
            <person name="Vogt A."/>
            <person name="Mochizuki K."/>
            <person name="Yao M.-C."/>
        </authorList>
    </citation>
    <scope>NUCLEOTIDE SEQUENCE</scope>
</reference>
<dbReference type="EMBL" id="AB544066">
    <property type="protein sequence ID" value="BAI68044.1"/>
    <property type="molecule type" value="mRNA"/>
</dbReference>